<dbReference type="GO" id="GO:0005634">
    <property type="term" value="C:nucleus"/>
    <property type="evidence" value="ECO:0007669"/>
    <property type="project" value="UniProtKB-SubCell"/>
</dbReference>
<proteinExistence type="inferred from homology"/>
<keyword evidence="7" id="KW-0963">Cytoplasm</keyword>
<dbReference type="Proteomes" id="UP000605846">
    <property type="component" value="Unassembled WGS sequence"/>
</dbReference>
<protein>
    <recommendedName>
        <fullName evidence="6">RING-type E3 ubiquitin transferase</fullName>
        <ecNumber evidence="6">2.3.2.27</ecNumber>
    </recommendedName>
</protein>
<evidence type="ECO:0000259" key="12">
    <source>
        <dbReference type="PROSITE" id="PS51698"/>
    </source>
</evidence>
<evidence type="ECO:0000256" key="6">
    <source>
        <dbReference type="ARBA" id="ARBA00012483"/>
    </source>
</evidence>
<dbReference type="InterPro" id="IPR013083">
    <property type="entry name" value="Znf_RING/FYVE/PHD"/>
</dbReference>
<dbReference type="SUPFAM" id="SSF57850">
    <property type="entry name" value="RING/U-box"/>
    <property type="match status" value="1"/>
</dbReference>
<dbReference type="GO" id="GO:0000151">
    <property type="term" value="C:ubiquitin ligase complex"/>
    <property type="evidence" value="ECO:0007669"/>
    <property type="project" value="InterPro"/>
</dbReference>
<comment type="subcellular location">
    <subcellularLocation>
        <location evidence="3">Cytoplasm</location>
    </subcellularLocation>
    <subcellularLocation>
        <location evidence="2">Nucleus</location>
    </subcellularLocation>
</comment>
<dbReference type="PANTHER" id="PTHR13931:SF2">
    <property type="entry name" value="UBIQUITIN CONJUGATION FACTOR E4 B"/>
    <property type="match status" value="1"/>
</dbReference>
<evidence type="ECO:0000256" key="2">
    <source>
        <dbReference type="ARBA" id="ARBA00004123"/>
    </source>
</evidence>
<comment type="similarity">
    <text evidence="5">Belongs to the ubiquitin conjugation factor E4 family.</text>
</comment>
<evidence type="ECO:0000256" key="4">
    <source>
        <dbReference type="ARBA" id="ARBA00004906"/>
    </source>
</evidence>
<dbReference type="SMART" id="SM00504">
    <property type="entry name" value="Ubox"/>
    <property type="match status" value="1"/>
</dbReference>
<feature type="compositionally biased region" description="Basic and acidic residues" evidence="11">
    <location>
        <begin position="23"/>
        <end position="34"/>
    </location>
</feature>
<evidence type="ECO:0000256" key="11">
    <source>
        <dbReference type="SAM" id="MobiDB-lite"/>
    </source>
</evidence>
<dbReference type="GO" id="GO:0006511">
    <property type="term" value="P:ubiquitin-dependent protein catabolic process"/>
    <property type="evidence" value="ECO:0007669"/>
    <property type="project" value="InterPro"/>
</dbReference>
<keyword evidence="9" id="KW-0833">Ubl conjugation pathway</keyword>
<evidence type="ECO:0000256" key="9">
    <source>
        <dbReference type="ARBA" id="ARBA00022786"/>
    </source>
</evidence>
<dbReference type="GO" id="GO:0005737">
    <property type="term" value="C:cytoplasm"/>
    <property type="evidence" value="ECO:0007669"/>
    <property type="project" value="UniProtKB-SubCell"/>
</dbReference>
<evidence type="ECO:0000256" key="7">
    <source>
        <dbReference type="ARBA" id="ARBA00022490"/>
    </source>
</evidence>
<dbReference type="PROSITE" id="PS51698">
    <property type="entry name" value="U_BOX"/>
    <property type="match status" value="1"/>
</dbReference>
<name>A0A8H7EL96_9FUNG</name>
<accession>A0A8H7EL96</accession>
<dbReference type="EMBL" id="JABAYA010000316">
    <property type="protein sequence ID" value="KAF7721031.1"/>
    <property type="molecule type" value="Genomic_DNA"/>
</dbReference>
<organism evidence="13 14">
    <name type="scientific">Apophysomyces ossiformis</name>
    <dbReference type="NCBI Taxonomy" id="679940"/>
    <lineage>
        <taxon>Eukaryota</taxon>
        <taxon>Fungi</taxon>
        <taxon>Fungi incertae sedis</taxon>
        <taxon>Mucoromycota</taxon>
        <taxon>Mucoromycotina</taxon>
        <taxon>Mucoromycetes</taxon>
        <taxon>Mucorales</taxon>
        <taxon>Mucorineae</taxon>
        <taxon>Mucoraceae</taxon>
        <taxon>Apophysomyces</taxon>
    </lineage>
</organism>
<evidence type="ECO:0000256" key="10">
    <source>
        <dbReference type="ARBA" id="ARBA00023242"/>
    </source>
</evidence>
<comment type="pathway">
    <text evidence="4">Protein modification; protein ubiquitination.</text>
</comment>
<dbReference type="InterPro" id="IPR003613">
    <property type="entry name" value="Ubox_domain"/>
</dbReference>
<dbReference type="PANTHER" id="PTHR13931">
    <property type="entry name" value="UBIQUITINATION FACTOR E4"/>
    <property type="match status" value="1"/>
</dbReference>
<dbReference type="UniPathway" id="UPA00143"/>
<dbReference type="Pfam" id="PF10408">
    <property type="entry name" value="Ufd2P_core"/>
    <property type="match status" value="1"/>
</dbReference>
<dbReference type="AlphaFoldDB" id="A0A8H7EL96"/>
<dbReference type="Pfam" id="PF04564">
    <property type="entry name" value="U-box"/>
    <property type="match status" value="1"/>
</dbReference>
<evidence type="ECO:0000256" key="8">
    <source>
        <dbReference type="ARBA" id="ARBA00022679"/>
    </source>
</evidence>
<evidence type="ECO:0000313" key="13">
    <source>
        <dbReference type="EMBL" id="KAF7721031.1"/>
    </source>
</evidence>
<feature type="domain" description="U-box" evidence="12">
    <location>
        <begin position="990"/>
        <end position="1064"/>
    </location>
</feature>
<keyword evidence="8" id="KW-0808">Transferase</keyword>
<feature type="region of interest" description="Disordered" evidence="11">
    <location>
        <begin position="1050"/>
        <end position="1072"/>
    </location>
</feature>
<dbReference type="FunFam" id="3.30.40.10:FF:000055">
    <property type="entry name" value="Ubiquitin conjugation factor e4 a"/>
    <property type="match status" value="1"/>
</dbReference>
<dbReference type="OrthoDB" id="20295at2759"/>
<dbReference type="GO" id="GO:0034450">
    <property type="term" value="F:ubiquitin-ubiquitin ligase activity"/>
    <property type="evidence" value="ECO:0007669"/>
    <property type="project" value="InterPro"/>
</dbReference>
<keyword evidence="14" id="KW-1185">Reference proteome</keyword>
<evidence type="ECO:0000313" key="14">
    <source>
        <dbReference type="Proteomes" id="UP000605846"/>
    </source>
</evidence>
<dbReference type="GO" id="GO:0036503">
    <property type="term" value="P:ERAD pathway"/>
    <property type="evidence" value="ECO:0007669"/>
    <property type="project" value="InterPro"/>
</dbReference>
<evidence type="ECO:0000256" key="1">
    <source>
        <dbReference type="ARBA" id="ARBA00000900"/>
    </source>
</evidence>
<dbReference type="Gene3D" id="3.30.40.10">
    <property type="entry name" value="Zinc/RING finger domain, C3HC4 (zinc finger)"/>
    <property type="match status" value="1"/>
</dbReference>
<dbReference type="InterPro" id="IPR019474">
    <property type="entry name" value="Ub_conjug_fac_E4_core"/>
</dbReference>
<evidence type="ECO:0000256" key="3">
    <source>
        <dbReference type="ARBA" id="ARBA00004496"/>
    </source>
</evidence>
<gene>
    <name evidence="13" type="ORF">EC973_005541</name>
</gene>
<comment type="caution">
    <text evidence="13">The sequence shown here is derived from an EMBL/GenBank/DDBJ whole genome shotgun (WGS) entry which is preliminary data.</text>
</comment>
<sequence length="1072" mass="122759">MESTGQSSNAEEIRLKRVAKMQQEADERKKREAEEIASIPTNSASMEANKPLTPKDSIDHKFTASVAPPSETNAPTIVQTKQPVTSKSFEDWQNDALCRILQITLNASYGQGRFIYLRNLANELEQENEPRPFRLSQKLMDRALVDRLSIDPNESHDEIPPDLRQGLRVPLFYYLLNCWKRAQDIRKNLIVKGKSLDRSVMDERLSVLDAVKQLLVSYSGIVLQMPDLFPQIEGSALDAENIVSRFLAEPDTPEGLPLNYITELIVRFHGDGLDTILGPTMASIFAAGKKIDLLGDFRSPLQSLTVLCENKAFAAALPSICDFDPQDANARNFEDVSFLGPYLRLTAYPTSAPQIAESLFQNFENRNSADIESAKSGLRGSVNNLQFSLFNICNSIVRADATARESLLAYFAHVIRLNEKRAQMQVNLENVATEGFMHNITGLLLKFADPFMDLRATKVMWNKEIDKIDSSYLRTSHRLNVSEDTKINASKEQADEYYKNAPSTQAHNFITEIFFLTLAFLHYGPIRSLINYNDLMREYSETKKQTERMERETLAAANGTQAVMQEFVLKRFKAKLEIMTMHKLAYESMIMDGEFLSQIMRFYNLVMAWLVRLVDPSHKHPWQSVTLPLPSEIPETFCMLPEWIIEDIVEYFIFLGKYGYATRVIKDNPQEELVTFTITFLRNTKYIKNPYLKAKLAEILFFFTYPIAEGYPGELEAQLNSHPLALKHLVPSLMQFYVEVEQTGASSQFYDKFNIRYNISHVMKTIWNHPSHRENLQRESRNSEDFTRFVNMLISDVTYLLDESLSKLAEIYQIQNEMKDVAAWQAQSPPQRQERENQFRALERQAQSYVALGNETVNMLQYMTAEVKEPFLVSEIVDRLAATLDYNLSQLVGPKCTELKVSNREKYHFKPRVLLSQIIDIYLNLNSPELVGAVARDGRSYKKEYFFKACDILTTRGEKDSDQIAKVKEFVALVEKAIQTGVEEEEELGDIPEEFLDPIFFSLMEDPVLLPTSSVIVDRSTIRAHLLGDTRDPFNRAPLSMDMVQPATELKQKIQDWKAQQKANKNAMDTRE</sequence>
<dbReference type="GO" id="GO:0000209">
    <property type="term" value="P:protein polyubiquitination"/>
    <property type="evidence" value="ECO:0007669"/>
    <property type="project" value="TreeGrafter"/>
</dbReference>
<feature type="region of interest" description="Disordered" evidence="11">
    <location>
        <begin position="1"/>
        <end position="54"/>
    </location>
</feature>
<dbReference type="InterPro" id="IPR045132">
    <property type="entry name" value="UBE4"/>
</dbReference>
<dbReference type="CDD" id="cd16657">
    <property type="entry name" value="RING-Ubox_UBE4A"/>
    <property type="match status" value="1"/>
</dbReference>
<keyword evidence="10" id="KW-0539">Nucleus</keyword>
<evidence type="ECO:0000256" key="5">
    <source>
        <dbReference type="ARBA" id="ARBA00007434"/>
    </source>
</evidence>
<dbReference type="EC" id="2.3.2.27" evidence="6"/>
<comment type="catalytic activity">
    <reaction evidence="1">
        <text>S-ubiquitinyl-[E2 ubiquitin-conjugating enzyme]-L-cysteine + [acceptor protein]-L-lysine = [E2 ubiquitin-conjugating enzyme]-L-cysteine + N(6)-ubiquitinyl-[acceptor protein]-L-lysine.</text>
        <dbReference type="EC" id="2.3.2.27"/>
    </reaction>
</comment>
<reference evidence="13" key="1">
    <citation type="submission" date="2020-01" db="EMBL/GenBank/DDBJ databases">
        <title>Genome Sequencing of Three Apophysomyces-Like Fungal Strains Confirms a Novel Fungal Genus in the Mucoromycota with divergent Burkholderia-like Endosymbiotic Bacteria.</title>
        <authorList>
            <person name="Stajich J.E."/>
            <person name="Macias A.M."/>
            <person name="Carter-House D."/>
            <person name="Lovett B."/>
            <person name="Kasson L.R."/>
            <person name="Berry K."/>
            <person name="Grigoriev I."/>
            <person name="Chang Y."/>
            <person name="Spatafora J."/>
            <person name="Kasson M.T."/>
        </authorList>
    </citation>
    <scope>NUCLEOTIDE SEQUENCE</scope>
    <source>
        <strain evidence="13">NRRL A-21654</strain>
    </source>
</reference>
<feature type="compositionally biased region" description="Polar residues" evidence="11">
    <location>
        <begin position="1"/>
        <end position="10"/>
    </location>
</feature>